<proteinExistence type="predicted"/>
<accession>A0A645FHB5</accession>
<protein>
    <submittedName>
        <fullName evidence="1">Uncharacterized protein</fullName>
    </submittedName>
</protein>
<dbReference type="AlphaFoldDB" id="A0A645FHB5"/>
<name>A0A645FHB5_9ZZZZ</name>
<reference evidence="1" key="1">
    <citation type="submission" date="2019-08" db="EMBL/GenBank/DDBJ databases">
        <authorList>
            <person name="Kucharzyk K."/>
            <person name="Murdoch R.W."/>
            <person name="Higgins S."/>
            <person name="Loffler F."/>
        </authorList>
    </citation>
    <scope>NUCLEOTIDE SEQUENCE</scope>
</reference>
<gene>
    <name evidence="1" type="ORF">SDC9_161051</name>
</gene>
<sequence length="85" mass="9312">MPTAPTISPDTFFTALETVISILLVSTAETYGAVIIDWSGFSKAREYHGLSLGSNLLDFIPSGHLVYPPHLVPRYTYVACVWVVP</sequence>
<organism evidence="1">
    <name type="scientific">bioreactor metagenome</name>
    <dbReference type="NCBI Taxonomy" id="1076179"/>
    <lineage>
        <taxon>unclassified sequences</taxon>
        <taxon>metagenomes</taxon>
        <taxon>ecological metagenomes</taxon>
    </lineage>
</organism>
<evidence type="ECO:0000313" key="1">
    <source>
        <dbReference type="EMBL" id="MPN13727.1"/>
    </source>
</evidence>
<dbReference type="EMBL" id="VSSQ01060269">
    <property type="protein sequence ID" value="MPN13727.1"/>
    <property type="molecule type" value="Genomic_DNA"/>
</dbReference>
<comment type="caution">
    <text evidence="1">The sequence shown here is derived from an EMBL/GenBank/DDBJ whole genome shotgun (WGS) entry which is preliminary data.</text>
</comment>